<keyword evidence="7" id="KW-0863">Zinc-finger</keyword>
<dbReference type="GO" id="GO:0000428">
    <property type="term" value="C:DNA-directed RNA polymerase complex"/>
    <property type="evidence" value="ECO:0007669"/>
    <property type="project" value="UniProtKB-KW"/>
</dbReference>
<gene>
    <name evidence="11" type="ORF">I6G38_14040</name>
</gene>
<keyword evidence="6" id="KW-0479">Metal-binding</keyword>
<evidence type="ECO:0000256" key="3">
    <source>
        <dbReference type="ARBA" id="ARBA00022679"/>
    </source>
</evidence>
<evidence type="ECO:0000256" key="9">
    <source>
        <dbReference type="ARBA" id="ARBA00023163"/>
    </source>
</evidence>
<keyword evidence="5" id="KW-0235">DNA replication</keyword>
<dbReference type="Proteomes" id="UP000594836">
    <property type="component" value="Chromosome"/>
</dbReference>
<keyword evidence="8" id="KW-0862">Zinc</keyword>
<evidence type="ECO:0000256" key="5">
    <source>
        <dbReference type="ARBA" id="ARBA00022705"/>
    </source>
</evidence>
<dbReference type="SUPFAM" id="SSF57783">
    <property type="entry name" value="Zinc beta-ribbon"/>
    <property type="match status" value="1"/>
</dbReference>
<evidence type="ECO:0000256" key="7">
    <source>
        <dbReference type="ARBA" id="ARBA00022771"/>
    </source>
</evidence>
<dbReference type="InterPro" id="IPR055570">
    <property type="entry name" value="DUF7146"/>
</dbReference>
<dbReference type="SMART" id="SM00400">
    <property type="entry name" value="ZnF_CHCC"/>
    <property type="match status" value="1"/>
</dbReference>
<dbReference type="Pfam" id="PF23639">
    <property type="entry name" value="DUF7146"/>
    <property type="match status" value="1"/>
</dbReference>
<sequence length="304" mass="32425">MSGLLDIDAIRASYPIPQVAKDTVKLSKAGKEWKGCCPFHSDRSPSFTIFSGGRKFHCFGCGATGDVLDFVRMAYHVDLRQAAEILVGSSNLPAVQSYSPEPEPEDDRTPEALAIWRNAAPIAGTPAEAYLRNRGLYLPLPTSLRFARLRYGRKGWEYPCLVACVGSISNKVIGIQRTYLAEDGSGKARVPKAKLSLGGVSGGAIRLAPAAARLTVTEGLEDGLTLQQERGCAVWVAAGSTMLPKMLFPAGVNAVEIGGDGDAPGRIAAERAGEAYASRGIAARLFYPDDGYKDFNAELMGVRA</sequence>
<evidence type="ECO:0000313" key="11">
    <source>
        <dbReference type="EMBL" id="QPT07896.1"/>
    </source>
</evidence>
<dbReference type="InterPro" id="IPR036977">
    <property type="entry name" value="DNA_primase_Znf_CHC2"/>
</dbReference>
<dbReference type="AlphaFoldDB" id="A0A7T3E648"/>
<accession>A0A7T3E648</accession>
<dbReference type="InterPro" id="IPR002694">
    <property type="entry name" value="Znf_CHC2"/>
</dbReference>
<dbReference type="PANTHER" id="PTHR30313:SF2">
    <property type="entry name" value="DNA PRIMASE"/>
    <property type="match status" value="1"/>
</dbReference>
<keyword evidence="9" id="KW-0804">Transcription</keyword>
<dbReference type="Pfam" id="PF13362">
    <property type="entry name" value="Toprim_3"/>
    <property type="match status" value="1"/>
</dbReference>
<dbReference type="GO" id="GO:0005737">
    <property type="term" value="C:cytoplasm"/>
    <property type="evidence" value="ECO:0007669"/>
    <property type="project" value="TreeGrafter"/>
</dbReference>
<proteinExistence type="predicted"/>
<evidence type="ECO:0000256" key="2">
    <source>
        <dbReference type="ARBA" id="ARBA00022515"/>
    </source>
</evidence>
<keyword evidence="3" id="KW-0808">Transferase</keyword>
<dbReference type="GO" id="GO:1990077">
    <property type="term" value="C:primosome complex"/>
    <property type="evidence" value="ECO:0007669"/>
    <property type="project" value="UniProtKB-KW"/>
</dbReference>
<dbReference type="InterPro" id="IPR006171">
    <property type="entry name" value="TOPRIM_dom"/>
</dbReference>
<dbReference type="RefSeq" id="WP_047866933.1">
    <property type="nucleotide sequence ID" value="NZ_AP023323.1"/>
</dbReference>
<name>A0A7T3E648_SPHPI</name>
<evidence type="ECO:0000313" key="12">
    <source>
        <dbReference type="Proteomes" id="UP000594836"/>
    </source>
</evidence>
<protein>
    <submittedName>
        <fullName evidence="11">Toprim domain-containing protein</fullName>
    </submittedName>
</protein>
<keyword evidence="4" id="KW-0548">Nucleotidyltransferase</keyword>
<organism evidence="11 12">
    <name type="scientific">Sphingomonas paucimobilis</name>
    <name type="common">Pseudomonas paucimobilis</name>
    <dbReference type="NCBI Taxonomy" id="13689"/>
    <lineage>
        <taxon>Bacteria</taxon>
        <taxon>Pseudomonadati</taxon>
        <taxon>Pseudomonadota</taxon>
        <taxon>Alphaproteobacteria</taxon>
        <taxon>Sphingomonadales</taxon>
        <taxon>Sphingomonadaceae</taxon>
        <taxon>Sphingomonas</taxon>
    </lineage>
</organism>
<dbReference type="GO" id="GO:0008270">
    <property type="term" value="F:zinc ion binding"/>
    <property type="evidence" value="ECO:0007669"/>
    <property type="project" value="UniProtKB-KW"/>
</dbReference>
<evidence type="ECO:0000256" key="6">
    <source>
        <dbReference type="ARBA" id="ARBA00022723"/>
    </source>
</evidence>
<evidence type="ECO:0000259" key="10">
    <source>
        <dbReference type="SMART" id="SM00400"/>
    </source>
</evidence>
<dbReference type="GO" id="GO:0003677">
    <property type="term" value="F:DNA binding"/>
    <property type="evidence" value="ECO:0007669"/>
    <property type="project" value="InterPro"/>
</dbReference>
<keyword evidence="2" id="KW-0639">Primosome</keyword>
<feature type="domain" description="Zinc finger CHC2-type" evidence="10">
    <location>
        <begin position="33"/>
        <end position="87"/>
    </location>
</feature>
<dbReference type="PANTHER" id="PTHR30313">
    <property type="entry name" value="DNA PRIMASE"/>
    <property type="match status" value="1"/>
</dbReference>
<evidence type="ECO:0000256" key="8">
    <source>
        <dbReference type="ARBA" id="ARBA00022833"/>
    </source>
</evidence>
<dbReference type="EMBL" id="CP065713">
    <property type="protein sequence ID" value="QPT07896.1"/>
    <property type="molecule type" value="Genomic_DNA"/>
</dbReference>
<dbReference type="Pfam" id="PF01807">
    <property type="entry name" value="Zn_ribbon_DnaG"/>
    <property type="match status" value="1"/>
</dbReference>
<dbReference type="GO" id="GO:0006269">
    <property type="term" value="P:DNA replication, synthesis of primer"/>
    <property type="evidence" value="ECO:0007669"/>
    <property type="project" value="UniProtKB-KW"/>
</dbReference>
<keyword evidence="1" id="KW-0240">DNA-directed RNA polymerase</keyword>
<dbReference type="Gene3D" id="3.90.580.10">
    <property type="entry name" value="Zinc finger, CHC2-type domain"/>
    <property type="match status" value="1"/>
</dbReference>
<evidence type="ECO:0000256" key="1">
    <source>
        <dbReference type="ARBA" id="ARBA00022478"/>
    </source>
</evidence>
<dbReference type="GO" id="GO:0003899">
    <property type="term" value="F:DNA-directed RNA polymerase activity"/>
    <property type="evidence" value="ECO:0007669"/>
    <property type="project" value="InterPro"/>
</dbReference>
<dbReference type="InterPro" id="IPR050219">
    <property type="entry name" value="DnaG_primase"/>
</dbReference>
<reference evidence="11 12" key="1">
    <citation type="submission" date="2020-12" db="EMBL/GenBank/DDBJ databases">
        <title>FDA dAtabase for Regulatory Grade micrObial Sequences (FDA-ARGOS): Supporting development and validation of Infectious Disease Dx tests.</title>
        <authorList>
            <person name="Sproer C."/>
            <person name="Gronow S."/>
            <person name="Severitt S."/>
            <person name="Schroder I."/>
            <person name="Tallon L."/>
            <person name="Sadzewicz L."/>
            <person name="Zhao X."/>
            <person name="Boylan J."/>
            <person name="Ott S."/>
            <person name="Bowen H."/>
            <person name="Vavikolanu K."/>
            <person name="Mehta A."/>
            <person name="Aluvathingal J."/>
            <person name="Nadendla S."/>
            <person name="Lowell S."/>
            <person name="Myers T."/>
            <person name="Yan Y."/>
            <person name="Sichtig H."/>
        </authorList>
    </citation>
    <scope>NUCLEOTIDE SEQUENCE [LARGE SCALE GENOMIC DNA]</scope>
    <source>
        <strain evidence="11 12">FDAARGOS_881</strain>
    </source>
</reference>
<evidence type="ECO:0000256" key="4">
    <source>
        <dbReference type="ARBA" id="ARBA00022695"/>
    </source>
</evidence>